<accession>A0A834TBF4</accession>
<evidence type="ECO:0000313" key="3">
    <source>
        <dbReference type="Proteomes" id="UP000634136"/>
    </source>
</evidence>
<dbReference type="EMBL" id="JAAIUW010000010">
    <property type="protein sequence ID" value="KAF7813809.1"/>
    <property type="molecule type" value="Genomic_DNA"/>
</dbReference>
<organism evidence="2 3">
    <name type="scientific">Senna tora</name>
    <dbReference type="NCBI Taxonomy" id="362788"/>
    <lineage>
        <taxon>Eukaryota</taxon>
        <taxon>Viridiplantae</taxon>
        <taxon>Streptophyta</taxon>
        <taxon>Embryophyta</taxon>
        <taxon>Tracheophyta</taxon>
        <taxon>Spermatophyta</taxon>
        <taxon>Magnoliopsida</taxon>
        <taxon>eudicotyledons</taxon>
        <taxon>Gunneridae</taxon>
        <taxon>Pentapetalae</taxon>
        <taxon>rosids</taxon>
        <taxon>fabids</taxon>
        <taxon>Fabales</taxon>
        <taxon>Fabaceae</taxon>
        <taxon>Caesalpinioideae</taxon>
        <taxon>Cassia clade</taxon>
        <taxon>Senna</taxon>
    </lineage>
</organism>
<proteinExistence type="predicted"/>
<keyword evidence="3" id="KW-1185">Reference proteome</keyword>
<evidence type="ECO:0000256" key="1">
    <source>
        <dbReference type="SAM" id="MobiDB-lite"/>
    </source>
</evidence>
<protein>
    <submittedName>
        <fullName evidence="2">Uncharacterized protein</fullName>
    </submittedName>
</protein>
<gene>
    <name evidence="2" type="ORF">G2W53_034785</name>
</gene>
<comment type="caution">
    <text evidence="2">The sequence shown here is derived from an EMBL/GenBank/DDBJ whole genome shotgun (WGS) entry which is preliminary data.</text>
</comment>
<dbReference type="AlphaFoldDB" id="A0A834TBF4"/>
<feature type="region of interest" description="Disordered" evidence="1">
    <location>
        <begin position="63"/>
        <end position="87"/>
    </location>
</feature>
<reference evidence="2" key="1">
    <citation type="submission" date="2020-09" db="EMBL/GenBank/DDBJ databases">
        <title>Genome-Enabled Discovery of Anthraquinone Biosynthesis in Senna tora.</title>
        <authorList>
            <person name="Kang S.-H."/>
            <person name="Pandey R.P."/>
            <person name="Lee C.-M."/>
            <person name="Sim J.-S."/>
            <person name="Jeong J.-T."/>
            <person name="Choi B.-S."/>
            <person name="Jung M."/>
            <person name="Ginzburg D."/>
            <person name="Zhao K."/>
            <person name="Won S.Y."/>
            <person name="Oh T.-J."/>
            <person name="Yu Y."/>
            <person name="Kim N.-H."/>
            <person name="Lee O.R."/>
            <person name="Lee T.-H."/>
            <person name="Bashyal P."/>
            <person name="Kim T.-S."/>
            <person name="Lee W.-H."/>
            <person name="Kawkins C."/>
            <person name="Kim C.-K."/>
            <person name="Kim J.S."/>
            <person name="Ahn B.O."/>
            <person name="Rhee S.Y."/>
            <person name="Sohng J.K."/>
        </authorList>
    </citation>
    <scope>NUCLEOTIDE SEQUENCE</scope>
    <source>
        <tissue evidence="2">Leaf</tissue>
    </source>
</reference>
<sequence>MHFSRLSKETCQKDPHAVTVRQIDIWAWLCHHEPELSWSAEVVVEHRPKLLCVEVDPRASELWSREGEESEFESCEAETKPRDSDTDLCSELPVKNVFGPVDEELIVPTDPTEELDELEEEDAAMIEGL</sequence>
<name>A0A834TBF4_9FABA</name>
<evidence type="ECO:0000313" key="2">
    <source>
        <dbReference type="EMBL" id="KAF7813809.1"/>
    </source>
</evidence>
<dbReference type="Proteomes" id="UP000634136">
    <property type="component" value="Unassembled WGS sequence"/>
</dbReference>